<feature type="region of interest" description="Disordered" evidence="1">
    <location>
        <begin position="40"/>
        <end position="60"/>
    </location>
</feature>
<organism evidence="2 3">
    <name type="scientific">Trichinella zimbabwensis</name>
    <dbReference type="NCBI Taxonomy" id="268475"/>
    <lineage>
        <taxon>Eukaryota</taxon>
        <taxon>Metazoa</taxon>
        <taxon>Ecdysozoa</taxon>
        <taxon>Nematoda</taxon>
        <taxon>Enoplea</taxon>
        <taxon>Dorylaimia</taxon>
        <taxon>Trichinellida</taxon>
        <taxon>Trichinellidae</taxon>
        <taxon>Trichinella</taxon>
    </lineage>
</organism>
<proteinExistence type="predicted"/>
<evidence type="ECO:0000256" key="1">
    <source>
        <dbReference type="SAM" id="MobiDB-lite"/>
    </source>
</evidence>
<comment type="caution">
    <text evidence="2">The sequence shown here is derived from an EMBL/GenBank/DDBJ whole genome shotgun (WGS) entry which is preliminary data.</text>
</comment>
<dbReference type="AlphaFoldDB" id="A0A0V1GRU8"/>
<protein>
    <submittedName>
        <fullName evidence="2">Uncharacterized protein</fullName>
    </submittedName>
</protein>
<dbReference type="EMBL" id="JYDP01000343">
    <property type="protein sequence ID" value="KRZ01062.1"/>
    <property type="molecule type" value="Genomic_DNA"/>
</dbReference>
<evidence type="ECO:0000313" key="3">
    <source>
        <dbReference type="Proteomes" id="UP000055024"/>
    </source>
</evidence>
<sequence length="60" mass="6639">MRDGISNEDAFWPDLDLSDSPIVEVRRSLCRGEISSNFTSDTSVEQSAYNSRGMCVPAEP</sequence>
<evidence type="ECO:0000313" key="2">
    <source>
        <dbReference type="EMBL" id="KRZ01062.1"/>
    </source>
</evidence>
<gene>
    <name evidence="2" type="ORF">T11_9157</name>
</gene>
<name>A0A0V1GRU8_9BILA</name>
<accession>A0A0V1GRU8</accession>
<reference evidence="2 3" key="1">
    <citation type="submission" date="2015-01" db="EMBL/GenBank/DDBJ databases">
        <title>Evolution of Trichinella species and genotypes.</title>
        <authorList>
            <person name="Korhonen P.K."/>
            <person name="Edoardo P."/>
            <person name="Giuseppe L.R."/>
            <person name="Gasser R.B."/>
        </authorList>
    </citation>
    <scope>NUCLEOTIDE SEQUENCE [LARGE SCALE GENOMIC DNA]</scope>
    <source>
        <strain evidence="2">ISS1029</strain>
    </source>
</reference>
<feature type="compositionally biased region" description="Polar residues" evidence="1">
    <location>
        <begin position="40"/>
        <end position="50"/>
    </location>
</feature>
<keyword evidence="3" id="KW-1185">Reference proteome</keyword>
<dbReference type="Proteomes" id="UP000055024">
    <property type="component" value="Unassembled WGS sequence"/>
</dbReference>